<dbReference type="AlphaFoldDB" id="A0A1N7PL46"/>
<proteinExistence type="predicted"/>
<dbReference type="InterPro" id="IPR036761">
    <property type="entry name" value="TTHA0802/YceI-like_sf"/>
</dbReference>
<evidence type="ECO:0000256" key="1">
    <source>
        <dbReference type="SAM" id="SignalP"/>
    </source>
</evidence>
<dbReference type="Pfam" id="PF04264">
    <property type="entry name" value="YceI"/>
    <property type="match status" value="1"/>
</dbReference>
<dbReference type="PANTHER" id="PTHR34406">
    <property type="entry name" value="PROTEIN YCEI"/>
    <property type="match status" value="1"/>
</dbReference>
<feature type="domain" description="Lipid/polyisoprenoid-binding YceI-like" evidence="2">
    <location>
        <begin position="24"/>
        <end position="189"/>
    </location>
</feature>
<dbReference type="RefSeq" id="WP_076517325.1">
    <property type="nucleotide sequence ID" value="NZ_FTOH01000010.1"/>
</dbReference>
<dbReference type="SMART" id="SM00867">
    <property type="entry name" value="YceI"/>
    <property type="match status" value="1"/>
</dbReference>
<dbReference type="InterPro" id="IPR007372">
    <property type="entry name" value="Lipid/polyisoprenoid-bd_YceI"/>
</dbReference>
<evidence type="ECO:0000313" key="3">
    <source>
        <dbReference type="EMBL" id="SIT11227.1"/>
    </source>
</evidence>
<dbReference type="Gene3D" id="2.40.128.110">
    <property type="entry name" value="Lipid/polyisoprenoid-binding, YceI-like"/>
    <property type="match status" value="1"/>
</dbReference>
<organism evidence="3 4">
    <name type="scientific">Thalassolituus maritimus</name>
    <dbReference type="NCBI Taxonomy" id="484498"/>
    <lineage>
        <taxon>Bacteria</taxon>
        <taxon>Pseudomonadati</taxon>
        <taxon>Pseudomonadota</taxon>
        <taxon>Gammaproteobacteria</taxon>
        <taxon>Oceanospirillales</taxon>
        <taxon>Oceanospirillaceae</taxon>
        <taxon>Thalassolituus</taxon>
    </lineage>
</organism>
<keyword evidence="1" id="KW-0732">Signal</keyword>
<gene>
    <name evidence="3" type="ORF">SAMN05421686_11053</name>
</gene>
<reference evidence="4" key="1">
    <citation type="submission" date="2017-01" db="EMBL/GenBank/DDBJ databases">
        <authorList>
            <person name="Varghese N."/>
            <person name="Submissions S."/>
        </authorList>
    </citation>
    <scope>NUCLEOTIDE SEQUENCE [LARGE SCALE GENOMIC DNA]</scope>
    <source>
        <strain evidence="4">DSM 24913</strain>
    </source>
</reference>
<dbReference type="NCBIfam" id="NF002994">
    <property type="entry name" value="PRK03757.1"/>
    <property type="match status" value="1"/>
</dbReference>
<sequence length="191" mass="20806">MKKLLIATAISGAALMTSVAQAATYDIDNEGAHASINFKIQHLGYSWLTGRFNDFDGSFEYDKAAPEDSSIEVTIDTTSIDSNHAERDKHLKGGDFLNVKKYPTATFKSTDFKSTGEGTGEITGDFTLHGVTKSITFPVERIGEGDDPWGGYRAGFMGTTKLKLSDYGIDYNLGPASTHVEIELHVEGKRQ</sequence>
<protein>
    <submittedName>
        <fullName evidence="3">Polyisoprenoid-binding protein YceI</fullName>
    </submittedName>
</protein>
<feature type="signal peptide" evidence="1">
    <location>
        <begin position="1"/>
        <end position="22"/>
    </location>
</feature>
<dbReference type="PANTHER" id="PTHR34406:SF1">
    <property type="entry name" value="PROTEIN YCEI"/>
    <property type="match status" value="1"/>
</dbReference>
<accession>A0A1N7PL46</accession>
<dbReference type="EMBL" id="FTOH01000010">
    <property type="protein sequence ID" value="SIT11227.1"/>
    <property type="molecule type" value="Genomic_DNA"/>
</dbReference>
<evidence type="ECO:0000313" key="4">
    <source>
        <dbReference type="Proteomes" id="UP000185639"/>
    </source>
</evidence>
<keyword evidence="4" id="KW-1185">Reference proteome</keyword>
<dbReference type="SUPFAM" id="SSF101874">
    <property type="entry name" value="YceI-like"/>
    <property type="match status" value="1"/>
</dbReference>
<dbReference type="STRING" id="484498.SAMN05421686_11053"/>
<dbReference type="OrthoDB" id="9811006at2"/>
<feature type="chain" id="PRO_5009943848" evidence="1">
    <location>
        <begin position="23"/>
        <end position="191"/>
    </location>
</feature>
<dbReference type="Proteomes" id="UP000185639">
    <property type="component" value="Unassembled WGS sequence"/>
</dbReference>
<evidence type="ECO:0000259" key="2">
    <source>
        <dbReference type="SMART" id="SM00867"/>
    </source>
</evidence>
<name>A0A1N7PL46_9GAMM</name>